<dbReference type="STRING" id="97972.A0A2V1DHV7"/>
<evidence type="ECO:0000313" key="10">
    <source>
        <dbReference type="Proteomes" id="UP000244855"/>
    </source>
</evidence>
<protein>
    <submittedName>
        <fullName evidence="9">DUF1772-domain-containing protein</fullName>
    </submittedName>
</protein>
<feature type="transmembrane region" description="Helical" evidence="8">
    <location>
        <begin position="60"/>
        <end position="81"/>
    </location>
</feature>
<dbReference type="Pfam" id="PF08592">
    <property type="entry name" value="Anthrone_oxy"/>
    <property type="match status" value="1"/>
</dbReference>
<accession>A0A2V1DHV7</accession>
<dbReference type="PANTHER" id="PTHR35042">
    <property type="entry name" value="ANTHRONE OXYGENASE ENCC"/>
    <property type="match status" value="1"/>
</dbReference>
<feature type="transmembrane region" description="Helical" evidence="8">
    <location>
        <begin position="12"/>
        <end position="40"/>
    </location>
</feature>
<dbReference type="Proteomes" id="UP000244855">
    <property type="component" value="Unassembled WGS sequence"/>
</dbReference>
<name>A0A2V1DHV7_9PLEO</name>
<evidence type="ECO:0000256" key="6">
    <source>
        <dbReference type="ARBA" id="ARBA00023136"/>
    </source>
</evidence>
<dbReference type="PANTHER" id="PTHR35042:SF3">
    <property type="entry name" value="ANTHRONE OXYGENASE-RELATED"/>
    <property type="match status" value="1"/>
</dbReference>
<dbReference type="InterPro" id="IPR013901">
    <property type="entry name" value="Anthrone_oxy"/>
</dbReference>
<dbReference type="GO" id="GO:0016020">
    <property type="term" value="C:membrane"/>
    <property type="evidence" value="ECO:0007669"/>
    <property type="project" value="UniProtKB-SubCell"/>
</dbReference>
<keyword evidence="4" id="KW-0560">Oxidoreductase</keyword>
<evidence type="ECO:0000256" key="1">
    <source>
        <dbReference type="ARBA" id="ARBA00004141"/>
    </source>
</evidence>
<keyword evidence="6 8" id="KW-0472">Membrane</keyword>
<reference evidence="9 10" key="1">
    <citation type="journal article" date="2018" name="Sci. Rep.">
        <title>Comparative genomics provides insights into the lifestyle and reveals functional heterogeneity of dark septate endophytic fungi.</title>
        <authorList>
            <person name="Knapp D.G."/>
            <person name="Nemeth J.B."/>
            <person name="Barry K."/>
            <person name="Hainaut M."/>
            <person name="Henrissat B."/>
            <person name="Johnson J."/>
            <person name="Kuo A."/>
            <person name="Lim J.H.P."/>
            <person name="Lipzen A."/>
            <person name="Nolan M."/>
            <person name="Ohm R.A."/>
            <person name="Tamas L."/>
            <person name="Grigoriev I.V."/>
            <person name="Spatafora J.W."/>
            <person name="Nagy L.G."/>
            <person name="Kovacs G.M."/>
        </authorList>
    </citation>
    <scope>NUCLEOTIDE SEQUENCE [LARGE SCALE GENOMIC DNA]</scope>
    <source>
        <strain evidence="9 10">DSE2036</strain>
    </source>
</reference>
<gene>
    <name evidence="9" type="ORF">DM02DRAFT_533063</name>
</gene>
<keyword evidence="3 8" id="KW-1133">Transmembrane helix</keyword>
<dbReference type="EMBL" id="KZ805434">
    <property type="protein sequence ID" value="PVH97525.1"/>
    <property type="molecule type" value="Genomic_DNA"/>
</dbReference>
<dbReference type="AlphaFoldDB" id="A0A2V1DHV7"/>
<sequence>MTPKQSSSGPNIGVPITAAISSTFLSGFMMSLSAITMPVLMGTNTTSSGFLNQWLRLFQYGHVSMPPTALSVASLYAFAAFRKRADGNKHWRTYAAAAVSTIGIVPFTLLFMLPTNNIMFEWQAAETPLALDRVYQVAAKWAWLHVIRSCFPLMGGVIGFVGILREIES</sequence>
<evidence type="ECO:0000256" key="3">
    <source>
        <dbReference type="ARBA" id="ARBA00022989"/>
    </source>
</evidence>
<comment type="subcellular location">
    <subcellularLocation>
        <location evidence="1">Membrane</location>
        <topology evidence="1">Multi-pass membrane protein</topology>
    </subcellularLocation>
</comment>
<comment type="similarity">
    <text evidence="7">Belongs to the anthrone oxygenase family.</text>
</comment>
<proteinExistence type="inferred from homology"/>
<dbReference type="GO" id="GO:0004497">
    <property type="term" value="F:monooxygenase activity"/>
    <property type="evidence" value="ECO:0007669"/>
    <property type="project" value="UniProtKB-KW"/>
</dbReference>
<evidence type="ECO:0000256" key="7">
    <source>
        <dbReference type="ARBA" id="ARBA00034313"/>
    </source>
</evidence>
<evidence type="ECO:0000256" key="8">
    <source>
        <dbReference type="SAM" id="Phobius"/>
    </source>
</evidence>
<feature type="transmembrane region" description="Helical" evidence="8">
    <location>
        <begin position="141"/>
        <end position="164"/>
    </location>
</feature>
<evidence type="ECO:0000256" key="4">
    <source>
        <dbReference type="ARBA" id="ARBA00023002"/>
    </source>
</evidence>
<keyword evidence="5" id="KW-0503">Monooxygenase</keyword>
<keyword evidence="2 8" id="KW-0812">Transmembrane</keyword>
<evidence type="ECO:0000313" key="9">
    <source>
        <dbReference type="EMBL" id="PVH97525.1"/>
    </source>
</evidence>
<evidence type="ECO:0000256" key="2">
    <source>
        <dbReference type="ARBA" id="ARBA00022692"/>
    </source>
</evidence>
<keyword evidence="10" id="KW-1185">Reference proteome</keyword>
<organism evidence="9 10">
    <name type="scientific">Periconia macrospinosa</name>
    <dbReference type="NCBI Taxonomy" id="97972"/>
    <lineage>
        <taxon>Eukaryota</taxon>
        <taxon>Fungi</taxon>
        <taxon>Dikarya</taxon>
        <taxon>Ascomycota</taxon>
        <taxon>Pezizomycotina</taxon>
        <taxon>Dothideomycetes</taxon>
        <taxon>Pleosporomycetidae</taxon>
        <taxon>Pleosporales</taxon>
        <taxon>Massarineae</taxon>
        <taxon>Periconiaceae</taxon>
        <taxon>Periconia</taxon>
    </lineage>
</organism>
<feature type="transmembrane region" description="Helical" evidence="8">
    <location>
        <begin position="93"/>
        <end position="113"/>
    </location>
</feature>
<dbReference type="OrthoDB" id="5954308at2759"/>
<evidence type="ECO:0000256" key="5">
    <source>
        <dbReference type="ARBA" id="ARBA00023033"/>
    </source>
</evidence>